<keyword evidence="4 8" id="KW-1133">Transmembrane helix</keyword>
<evidence type="ECO:0000256" key="6">
    <source>
        <dbReference type="ARBA" id="ARBA00023180"/>
    </source>
</evidence>
<accession>A0ABR1BFL9</accession>
<organism evidence="9 10">
    <name type="scientific">Polyplax serrata</name>
    <name type="common">Common mouse louse</name>
    <dbReference type="NCBI Taxonomy" id="468196"/>
    <lineage>
        <taxon>Eukaryota</taxon>
        <taxon>Metazoa</taxon>
        <taxon>Ecdysozoa</taxon>
        <taxon>Arthropoda</taxon>
        <taxon>Hexapoda</taxon>
        <taxon>Insecta</taxon>
        <taxon>Pterygota</taxon>
        <taxon>Neoptera</taxon>
        <taxon>Paraneoptera</taxon>
        <taxon>Psocodea</taxon>
        <taxon>Troctomorpha</taxon>
        <taxon>Phthiraptera</taxon>
        <taxon>Anoplura</taxon>
        <taxon>Polyplacidae</taxon>
        <taxon>Polyplax</taxon>
    </lineage>
</organism>
<dbReference type="PANTHER" id="PTHR31158">
    <property type="entry name" value="DUAL OXIDASE 2"/>
    <property type="match status" value="1"/>
</dbReference>
<comment type="similarity">
    <text evidence="2">Belongs to the DUOXA family.</text>
</comment>
<evidence type="ECO:0000313" key="10">
    <source>
        <dbReference type="Proteomes" id="UP001359485"/>
    </source>
</evidence>
<feature type="transmembrane region" description="Helical" evidence="8">
    <location>
        <begin position="57"/>
        <end position="76"/>
    </location>
</feature>
<dbReference type="EMBL" id="JAWJWF010000001">
    <property type="protein sequence ID" value="KAK6641470.1"/>
    <property type="molecule type" value="Genomic_DNA"/>
</dbReference>
<dbReference type="Pfam" id="PF10204">
    <property type="entry name" value="DuoxA"/>
    <property type="match status" value="1"/>
</dbReference>
<evidence type="ECO:0000256" key="8">
    <source>
        <dbReference type="SAM" id="Phobius"/>
    </source>
</evidence>
<evidence type="ECO:0000256" key="3">
    <source>
        <dbReference type="ARBA" id="ARBA00022692"/>
    </source>
</evidence>
<evidence type="ECO:0000313" key="9">
    <source>
        <dbReference type="EMBL" id="KAK6641470.1"/>
    </source>
</evidence>
<comment type="caution">
    <text evidence="9">The sequence shown here is derived from an EMBL/GenBank/DDBJ whole genome shotgun (WGS) entry which is preliminary data.</text>
</comment>
<evidence type="ECO:0000256" key="1">
    <source>
        <dbReference type="ARBA" id="ARBA00004141"/>
    </source>
</evidence>
<gene>
    <name evidence="9" type="ORF">RUM44_013182</name>
</gene>
<dbReference type="PANTHER" id="PTHR31158:SF10">
    <property type="entry name" value="LD27791P"/>
    <property type="match status" value="1"/>
</dbReference>
<dbReference type="Proteomes" id="UP001359485">
    <property type="component" value="Unassembled WGS sequence"/>
</dbReference>
<evidence type="ECO:0000256" key="4">
    <source>
        <dbReference type="ARBA" id="ARBA00022989"/>
    </source>
</evidence>
<name>A0ABR1BFL9_POLSC</name>
<comment type="subcellular location">
    <subcellularLocation>
        <location evidence="1">Membrane</location>
        <topology evidence="1">Multi-pass membrane protein</topology>
    </subcellularLocation>
</comment>
<feature type="transmembrane region" description="Helical" evidence="8">
    <location>
        <begin position="256"/>
        <end position="280"/>
    </location>
</feature>
<keyword evidence="6" id="KW-0325">Glycoprotein</keyword>
<evidence type="ECO:0000256" key="2">
    <source>
        <dbReference type="ARBA" id="ARBA00009816"/>
    </source>
</evidence>
<evidence type="ECO:0008006" key="11">
    <source>
        <dbReference type="Google" id="ProtNLM"/>
    </source>
</evidence>
<feature type="region of interest" description="Disordered" evidence="7">
    <location>
        <begin position="438"/>
        <end position="465"/>
    </location>
</feature>
<evidence type="ECO:0000256" key="7">
    <source>
        <dbReference type="SAM" id="MobiDB-lite"/>
    </source>
</evidence>
<keyword evidence="5 8" id="KW-0472">Membrane</keyword>
<evidence type="ECO:0000256" key="5">
    <source>
        <dbReference type="ARBA" id="ARBA00023136"/>
    </source>
</evidence>
<protein>
    <recommendedName>
        <fullName evidence="11">Dual oxidase maturation factor 1</fullName>
    </recommendedName>
</protein>
<feature type="transmembrane region" description="Helical" evidence="8">
    <location>
        <begin position="29"/>
        <end position="50"/>
    </location>
</feature>
<feature type="transmembrane region" description="Helical" evidence="8">
    <location>
        <begin position="183"/>
        <end position="206"/>
    </location>
</feature>
<keyword evidence="3 8" id="KW-0812">Transmembrane</keyword>
<dbReference type="InterPro" id="IPR018469">
    <property type="entry name" value="Dual_oxidase_maturation_fac"/>
</dbReference>
<feature type="transmembrane region" description="Helical" evidence="8">
    <location>
        <begin position="213"/>
        <end position="233"/>
    </location>
</feature>
<proteinExistence type="inferred from homology"/>
<keyword evidence="10" id="KW-1185">Reference proteome</keyword>
<sequence>MKGWFDAFRNDGGPTLYSYSNRTPVTGDVSIIAIIIVFSTLLAAFLFIFPGIRKERFSTFLTVILSLYIGTIILVANNGSSWHVGVTKIVSAYRAYSPDRLHAELGAYIGLTHVNVTLKALPGTNRSEDIDFNEKFQWIESHEMETTYKQSLKKGLPFPILTVAEYLSQCQEGFNWGVHYRAAGYYAGVTLWASFASWMMMNLLLIVVPRYGAYAMTTTGTLMLLSDFLYWYMIPPHELVVRLEESVLNFHFGKCFYVVLYSGILCMIIGLAITTIDTIFPHKFSTMLEVDYDTPYDRHIIIEDSHVTKAKKKETSKFEEAPVTGLGNKILRRLSKRDHADGVGNEAFEMDPPKSPWRYSFRQSAFPEFNYEGSIIPSRTDIPSDTAPVKSHINVSRPPMRLSKYPFNRQISVDSQDSDHSTSSLGLSFLSKIRESQRVPQSPLASEAAGIHEPHRATNQRGDVW</sequence>
<reference evidence="9 10" key="1">
    <citation type="submission" date="2023-09" db="EMBL/GenBank/DDBJ databases">
        <title>Genomes of two closely related lineages of the louse Polyplax serrata with different host specificities.</title>
        <authorList>
            <person name="Martinu J."/>
            <person name="Tarabai H."/>
            <person name="Stefka J."/>
            <person name="Hypsa V."/>
        </authorList>
    </citation>
    <scope>NUCLEOTIDE SEQUENCE [LARGE SCALE GENOMIC DNA]</scope>
    <source>
        <strain evidence="9">98ZLc_SE</strain>
    </source>
</reference>